<feature type="binding site" evidence="7">
    <location>
        <position position="202"/>
    </location>
    <ligand>
        <name>ATP</name>
        <dbReference type="ChEBI" id="CHEBI:30616"/>
    </ligand>
</feature>
<dbReference type="GO" id="GO:0004618">
    <property type="term" value="F:phosphoglycerate kinase activity"/>
    <property type="evidence" value="ECO:0007669"/>
    <property type="project" value="UniProtKB-EC"/>
</dbReference>
<sequence>MNLPDLRIFKLTGKTVLLRVNYDVPIRRSAPQGKPFVEDDSRIVESLPTINYLLEQKAKVILLSHLGRPEGKIVQEYSLRPCADYLNSKFKSQNAKLQFKMQNFDAFQITDNLILLENLRFYLGEEANDPEFAKKLASLGDFYINDAFAVCHRAHASVVSLPNLLPHAAGFDLLEEVNVLSGILENPKRPVVVILGGAKADKLDAVFGLLKWVDKILIGGRLPVEARREKWEAGSDEKIIIANLDDTGKDITKESTEKFVLEVKSAGTIIWAGPMGQYEEATSQAGTEEIIQAIVESSAFKVAGGGDTESAISKFGYDGKFDFISSGGGAMLEFLANGDLPGLKALRE</sequence>
<dbReference type="GO" id="GO:0005524">
    <property type="term" value="F:ATP binding"/>
    <property type="evidence" value="ECO:0007669"/>
    <property type="project" value="UniProtKB-KW"/>
</dbReference>
<evidence type="ECO:0000313" key="10">
    <source>
        <dbReference type="Proteomes" id="UP000228996"/>
    </source>
</evidence>
<feature type="binding site" evidence="7">
    <location>
        <position position="248"/>
    </location>
    <ligand>
        <name>ATP</name>
        <dbReference type="ChEBI" id="CHEBI:30616"/>
    </ligand>
</feature>
<evidence type="ECO:0000256" key="8">
    <source>
        <dbReference type="RuleBase" id="RU000532"/>
    </source>
</evidence>
<comment type="catalytic activity">
    <reaction evidence="1 8">
        <text>(2R)-3-phosphoglycerate + ATP = (2R)-3-phospho-glyceroyl phosphate + ADP</text>
        <dbReference type="Rhea" id="RHEA:14801"/>
        <dbReference type="ChEBI" id="CHEBI:30616"/>
        <dbReference type="ChEBI" id="CHEBI:57604"/>
        <dbReference type="ChEBI" id="CHEBI:58272"/>
        <dbReference type="ChEBI" id="CHEBI:456216"/>
        <dbReference type="EC" id="2.7.2.3"/>
    </reaction>
</comment>
<evidence type="ECO:0000256" key="6">
    <source>
        <dbReference type="ARBA" id="ARBA00022840"/>
    </source>
</evidence>
<dbReference type="AlphaFoldDB" id="A0A2M6XE46"/>
<evidence type="ECO:0000256" key="2">
    <source>
        <dbReference type="ARBA" id="ARBA00013061"/>
    </source>
</evidence>
<dbReference type="Proteomes" id="UP000228996">
    <property type="component" value="Unassembled WGS sequence"/>
</dbReference>
<dbReference type="GO" id="GO:0005829">
    <property type="term" value="C:cytosol"/>
    <property type="evidence" value="ECO:0007669"/>
    <property type="project" value="TreeGrafter"/>
</dbReference>
<keyword evidence="6 7" id="KW-0067">ATP-binding</keyword>
<dbReference type="EMBL" id="PEYO01000003">
    <property type="protein sequence ID" value="PIU03926.1"/>
    <property type="molecule type" value="Genomic_DNA"/>
</dbReference>
<reference evidence="10" key="1">
    <citation type="submission" date="2017-09" db="EMBL/GenBank/DDBJ databases">
        <title>Depth-based differentiation of microbial function through sediment-hosted aquifers and enrichment of novel symbionts in the deep terrestrial subsurface.</title>
        <authorList>
            <person name="Probst A.J."/>
            <person name="Ladd B."/>
            <person name="Jarett J.K."/>
            <person name="Geller-Mcgrath D.E."/>
            <person name="Sieber C.M.K."/>
            <person name="Emerson J.B."/>
            <person name="Anantharaman K."/>
            <person name="Thomas B.C."/>
            <person name="Malmstrom R."/>
            <person name="Stieglmeier M."/>
            <person name="Klingl A."/>
            <person name="Woyke T."/>
            <person name="Ryan C.M."/>
            <person name="Banfield J.F."/>
        </authorList>
    </citation>
    <scope>NUCLEOTIDE SEQUENCE [LARGE SCALE GENOMIC DNA]</scope>
</reference>
<keyword evidence="5 8" id="KW-0418">Kinase</keyword>
<dbReference type="GO" id="GO:0006096">
    <property type="term" value="P:glycolytic process"/>
    <property type="evidence" value="ECO:0007669"/>
    <property type="project" value="InterPro"/>
</dbReference>
<gene>
    <name evidence="9" type="ORF">COT44_00725</name>
</gene>
<dbReference type="EC" id="2.7.2.3" evidence="2 8"/>
<feature type="binding site" evidence="7">
    <location>
        <begin position="305"/>
        <end position="308"/>
    </location>
    <ligand>
        <name>ATP</name>
        <dbReference type="ChEBI" id="CHEBI:30616"/>
    </ligand>
</feature>
<dbReference type="PANTHER" id="PTHR11406:SF23">
    <property type="entry name" value="PHOSPHOGLYCERATE KINASE 1, CHLOROPLASTIC-RELATED"/>
    <property type="match status" value="1"/>
</dbReference>
<evidence type="ECO:0000256" key="5">
    <source>
        <dbReference type="ARBA" id="ARBA00022777"/>
    </source>
</evidence>
<proteinExistence type="inferred from homology"/>
<dbReference type="Pfam" id="PF00162">
    <property type="entry name" value="PGK"/>
    <property type="match status" value="2"/>
</dbReference>
<name>A0A2M6XE46_9BACT</name>
<dbReference type="GO" id="GO:0043531">
    <property type="term" value="F:ADP binding"/>
    <property type="evidence" value="ECO:0007669"/>
    <property type="project" value="TreeGrafter"/>
</dbReference>
<keyword evidence="3 8" id="KW-0808">Transferase</keyword>
<evidence type="ECO:0000256" key="4">
    <source>
        <dbReference type="ARBA" id="ARBA00022741"/>
    </source>
</evidence>
<evidence type="ECO:0000256" key="1">
    <source>
        <dbReference type="ARBA" id="ARBA00000642"/>
    </source>
</evidence>
<evidence type="ECO:0000256" key="7">
    <source>
        <dbReference type="PIRSR" id="PIRSR000724-2"/>
    </source>
</evidence>
<keyword evidence="4" id="KW-0547">Nucleotide-binding</keyword>
<dbReference type="GO" id="GO:0006094">
    <property type="term" value="P:gluconeogenesis"/>
    <property type="evidence" value="ECO:0007669"/>
    <property type="project" value="TreeGrafter"/>
</dbReference>
<feature type="binding site" evidence="7">
    <location>
        <position position="279"/>
    </location>
    <ligand>
        <name>ATP</name>
        <dbReference type="ChEBI" id="CHEBI:30616"/>
    </ligand>
</feature>
<dbReference type="Gene3D" id="3.40.50.1260">
    <property type="entry name" value="Phosphoglycerate kinase, N-terminal domain"/>
    <property type="match status" value="3"/>
</dbReference>
<dbReference type="InterPro" id="IPR036043">
    <property type="entry name" value="Phosphoglycerate_kinase_sf"/>
</dbReference>
<evidence type="ECO:0000256" key="3">
    <source>
        <dbReference type="ARBA" id="ARBA00022679"/>
    </source>
</evidence>
<dbReference type="InterPro" id="IPR001576">
    <property type="entry name" value="Phosphoglycerate_kinase"/>
</dbReference>
<dbReference type="PRINTS" id="PR00477">
    <property type="entry name" value="PHGLYCKINASE"/>
</dbReference>
<organism evidence="9 10">
    <name type="scientific">Candidatus Shapirobacteria bacterium CG08_land_8_20_14_0_20_39_18</name>
    <dbReference type="NCBI Taxonomy" id="1974883"/>
    <lineage>
        <taxon>Bacteria</taxon>
        <taxon>Candidatus Shapironibacteriota</taxon>
    </lineage>
</organism>
<dbReference type="InterPro" id="IPR015824">
    <property type="entry name" value="Phosphoglycerate_kinase_N"/>
</dbReference>
<comment type="caution">
    <text evidence="9">The sequence shown here is derived from an EMBL/GenBank/DDBJ whole genome shotgun (WGS) entry which is preliminary data.</text>
</comment>
<accession>A0A2M6XE46</accession>
<dbReference type="PANTHER" id="PTHR11406">
    <property type="entry name" value="PHOSPHOGLYCERATE KINASE"/>
    <property type="match status" value="1"/>
</dbReference>
<dbReference type="PIRSF" id="PIRSF000724">
    <property type="entry name" value="Pgk"/>
    <property type="match status" value="1"/>
</dbReference>
<comment type="similarity">
    <text evidence="8">Belongs to the phosphoglycerate kinase family.</text>
</comment>
<protein>
    <recommendedName>
        <fullName evidence="2 8">Phosphoglycerate kinase</fullName>
        <ecNumber evidence="2 8">2.7.2.3</ecNumber>
    </recommendedName>
</protein>
<dbReference type="SUPFAM" id="SSF53748">
    <property type="entry name" value="Phosphoglycerate kinase"/>
    <property type="match status" value="1"/>
</dbReference>
<evidence type="ECO:0000313" key="9">
    <source>
        <dbReference type="EMBL" id="PIU03926.1"/>
    </source>
</evidence>